<evidence type="ECO:0000313" key="6">
    <source>
        <dbReference type="Proteomes" id="UP001597453"/>
    </source>
</evidence>
<accession>A0ABW5RHI1</accession>
<proteinExistence type="inferred from homology"/>
<comment type="similarity">
    <text evidence="1 4">Belongs to the 5-formyltetrahydrofolate cyclo-ligase family.</text>
</comment>
<dbReference type="GO" id="GO:0030272">
    <property type="term" value="F:5-formyltetrahydrofolate cyclo-ligase activity"/>
    <property type="evidence" value="ECO:0007669"/>
    <property type="project" value="UniProtKB-EC"/>
</dbReference>
<comment type="caution">
    <text evidence="5">The sequence shown here is derived from an EMBL/GenBank/DDBJ whole genome shotgun (WGS) entry which is preliminary data.</text>
</comment>
<evidence type="ECO:0000313" key="5">
    <source>
        <dbReference type="EMBL" id="MFD2674347.1"/>
    </source>
</evidence>
<dbReference type="InterPro" id="IPR024185">
    <property type="entry name" value="FTHF_cligase-like_sf"/>
</dbReference>
<dbReference type="SUPFAM" id="SSF100950">
    <property type="entry name" value="NagB/RpiA/CoA transferase-like"/>
    <property type="match status" value="1"/>
</dbReference>
<keyword evidence="2 4" id="KW-0547">Nucleotide-binding</keyword>
<protein>
    <recommendedName>
        <fullName evidence="4">5-formyltetrahydrofolate cyclo-ligase</fullName>
        <ecNumber evidence="4">6.3.3.2</ecNumber>
    </recommendedName>
</protein>
<keyword evidence="4" id="KW-0460">Magnesium</keyword>
<gene>
    <name evidence="5" type="ORF">ACFSUQ_03405</name>
</gene>
<dbReference type="PIRSF" id="PIRSF006806">
    <property type="entry name" value="FTHF_cligase"/>
    <property type="match status" value="1"/>
</dbReference>
<keyword evidence="4" id="KW-0479">Metal-binding</keyword>
<organism evidence="5 6">
    <name type="scientific">Gulosibacter bifidus</name>
    <dbReference type="NCBI Taxonomy" id="272239"/>
    <lineage>
        <taxon>Bacteria</taxon>
        <taxon>Bacillati</taxon>
        <taxon>Actinomycetota</taxon>
        <taxon>Actinomycetes</taxon>
        <taxon>Micrococcales</taxon>
        <taxon>Microbacteriaceae</taxon>
        <taxon>Gulosibacter</taxon>
    </lineage>
</organism>
<evidence type="ECO:0000256" key="1">
    <source>
        <dbReference type="ARBA" id="ARBA00010638"/>
    </source>
</evidence>
<dbReference type="PANTHER" id="PTHR23407:SF1">
    <property type="entry name" value="5-FORMYLTETRAHYDROFOLATE CYCLO-LIGASE"/>
    <property type="match status" value="1"/>
</dbReference>
<keyword evidence="3 4" id="KW-0067">ATP-binding</keyword>
<dbReference type="EC" id="6.3.3.2" evidence="4"/>
<dbReference type="PANTHER" id="PTHR23407">
    <property type="entry name" value="ATPASE INHIBITOR/5-FORMYLTETRAHYDROFOLATE CYCLO-LIGASE"/>
    <property type="match status" value="1"/>
</dbReference>
<name>A0ABW5RHI1_9MICO</name>
<evidence type="ECO:0000256" key="4">
    <source>
        <dbReference type="RuleBase" id="RU361279"/>
    </source>
</evidence>
<dbReference type="EMBL" id="JBHUNF010000002">
    <property type="protein sequence ID" value="MFD2674347.1"/>
    <property type="molecule type" value="Genomic_DNA"/>
</dbReference>
<reference evidence="6" key="1">
    <citation type="journal article" date="2019" name="Int. J. Syst. Evol. Microbiol.">
        <title>The Global Catalogue of Microorganisms (GCM) 10K type strain sequencing project: providing services to taxonomists for standard genome sequencing and annotation.</title>
        <authorList>
            <consortium name="The Broad Institute Genomics Platform"/>
            <consortium name="The Broad Institute Genome Sequencing Center for Infectious Disease"/>
            <person name="Wu L."/>
            <person name="Ma J."/>
        </authorList>
    </citation>
    <scope>NUCLEOTIDE SEQUENCE [LARGE SCALE GENOMIC DNA]</scope>
    <source>
        <strain evidence="6">TISTR 1511</strain>
    </source>
</reference>
<comment type="cofactor">
    <cofactor evidence="4">
        <name>Mg(2+)</name>
        <dbReference type="ChEBI" id="CHEBI:18420"/>
    </cofactor>
</comment>
<dbReference type="NCBIfam" id="TIGR02727">
    <property type="entry name" value="MTHFS_bact"/>
    <property type="match status" value="1"/>
</dbReference>
<dbReference type="RefSeq" id="WP_066056878.1">
    <property type="nucleotide sequence ID" value="NZ_JBHUNF010000002.1"/>
</dbReference>
<dbReference type="Gene3D" id="3.40.50.10420">
    <property type="entry name" value="NagB/RpiA/CoA transferase-like"/>
    <property type="match status" value="1"/>
</dbReference>
<dbReference type="Proteomes" id="UP001597453">
    <property type="component" value="Unassembled WGS sequence"/>
</dbReference>
<keyword evidence="6" id="KW-1185">Reference proteome</keyword>
<sequence>MAAIPQGKIPRKDAIRREIRAQRRERGAERTAALAESVAAQLTAAIGAFAPEAQQIAAFCSTPLEPPIELFLAQQRAANHRVLLPVPNDDGSLSWVPDAGTRAQHPSLRVPMPVGAPVADSFVLDCNLLIMPAAAVTTAGARLGWGGGFYDRMLASAPPHLLRVALVHDDEVLASLPHEPHDIPVHGIVTPSTWFVTDFGKRTN</sequence>
<dbReference type="InterPro" id="IPR002698">
    <property type="entry name" value="FTHF_cligase"/>
</dbReference>
<keyword evidence="5" id="KW-0436">Ligase</keyword>
<evidence type="ECO:0000256" key="2">
    <source>
        <dbReference type="ARBA" id="ARBA00022741"/>
    </source>
</evidence>
<evidence type="ECO:0000256" key="3">
    <source>
        <dbReference type="ARBA" id="ARBA00022840"/>
    </source>
</evidence>
<comment type="catalytic activity">
    <reaction evidence="4">
        <text>(6S)-5-formyl-5,6,7,8-tetrahydrofolate + ATP = (6R)-5,10-methenyltetrahydrofolate + ADP + phosphate</text>
        <dbReference type="Rhea" id="RHEA:10488"/>
        <dbReference type="ChEBI" id="CHEBI:30616"/>
        <dbReference type="ChEBI" id="CHEBI:43474"/>
        <dbReference type="ChEBI" id="CHEBI:57455"/>
        <dbReference type="ChEBI" id="CHEBI:57457"/>
        <dbReference type="ChEBI" id="CHEBI:456216"/>
        <dbReference type="EC" id="6.3.3.2"/>
    </reaction>
</comment>
<dbReference type="Pfam" id="PF01812">
    <property type="entry name" value="5-FTHF_cyc-lig"/>
    <property type="match status" value="1"/>
</dbReference>
<dbReference type="InterPro" id="IPR037171">
    <property type="entry name" value="NagB/RpiA_transferase-like"/>
</dbReference>